<dbReference type="STRING" id="1297742.A176_007163"/>
<evidence type="ECO:0000313" key="1">
    <source>
        <dbReference type="EMBL" id="AKQ70251.1"/>
    </source>
</evidence>
<dbReference type="AlphaFoldDB" id="A0A0H4X3K7"/>
<dbReference type="Gene3D" id="2.130.10.10">
    <property type="entry name" value="YVTN repeat-like/Quinoprotein amine dehydrogenase"/>
    <property type="match status" value="1"/>
</dbReference>
<dbReference type="InterPro" id="IPR015943">
    <property type="entry name" value="WD40/YVTN_repeat-like_dom_sf"/>
</dbReference>
<sequence>MDSGTADAGTEPWDGTAIPLEEHGNRVDEGPYAPCAHVGNGAQACETLEPSGFDLSACDPAALAQVPSVGIYRALTREVRGLTDGGTEVSLASIGFGLWDNGEASTLSNQPLVTQQTGDGQFFLAMRRATPPLGASMALAGCQAPKPGVITGCYVRCNQGAFSRSGTFEAHRMTWPEGESESSGGLTLRAEAPVSVGGMVADVYVTKAHAYVVSISQFGVGGGLTVFDVSDPAHPVFKTSIHIPGDSYWNGVWAQGDALYIASSVSGVIVYDITEPGAPAFIRSLPSGLFGVHTVLVHGERLYTTNNEGRTDVFDVRVPLEPVQLTSIALAEEYSFGGPHDLFVHEDRLYISNAQGGYSIMDISDLEDVRHLGQYSYPDVYSHHSAVGTFAGRTIAFEGGEFESSHLRVLDVTDPANIVKIGEHRKRPATSIHNLILQGDRLYIAWYHEGLRVLDVSNPTRPREVAHFNTYRETDPGRTDGLFQGAFGVRVPGDGFIYVAESARGLLIFEQP</sequence>
<proteinExistence type="predicted"/>
<dbReference type="InterPro" id="IPR013211">
    <property type="entry name" value="LVIVD"/>
</dbReference>
<dbReference type="PATRIC" id="fig|1297742.4.peg.7282"/>
<reference evidence="1 2" key="1">
    <citation type="journal article" date="2016" name="PLoS ONE">
        <title>Complete Genome Sequence and Comparative Genomics of a Novel Myxobacterium Myxococcus hansupus.</title>
        <authorList>
            <person name="Sharma G."/>
            <person name="Narwani T."/>
            <person name="Subramanian S."/>
        </authorList>
    </citation>
    <scope>NUCLEOTIDE SEQUENCE [LARGE SCALE GENOMIC DNA]</scope>
    <source>
        <strain evidence="2">mixupus</strain>
    </source>
</reference>
<evidence type="ECO:0000313" key="2">
    <source>
        <dbReference type="Proteomes" id="UP000009026"/>
    </source>
</evidence>
<protein>
    <submittedName>
        <fullName evidence="1">Putative lipoprotein</fullName>
    </submittedName>
</protein>
<gene>
    <name evidence="1" type="ORF">A176_007163</name>
</gene>
<dbReference type="Proteomes" id="UP000009026">
    <property type="component" value="Chromosome"/>
</dbReference>
<dbReference type="EMBL" id="CP012109">
    <property type="protein sequence ID" value="AKQ70251.1"/>
    <property type="molecule type" value="Genomic_DNA"/>
</dbReference>
<organism evidence="1 2">
    <name type="scientific">Pseudomyxococcus hansupus</name>
    <dbReference type="NCBI Taxonomy" id="1297742"/>
    <lineage>
        <taxon>Bacteria</taxon>
        <taxon>Pseudomonadati</taxon>
        <taxon>Myxococcota</taxon>
        <taxon>Myxococcia</taxon>
        <taxon>Myxococcales</taxon>
        <taxon>Cystobacterineae</taxon>
        <taxon>Myxococcaceae</taxon>
        <taxon>Pseudomyxococcus</taxon>
    </lineage>
</organism>
<dbReference type="Pfam" id="PF08309">
    <property type="entry name" value="LVIVD"/>
    <property type="match status" value="4"/>
</dbReference>
<keyword evidence="2" id="KW-1185">Reference proteome</keyword>
<dbReference type="KEGG" id="mym:A176_007163"/>
<dbReference type="SUPFAM" id="SSF101908">
    <property type="entry name" value="Putative isomerase YbhE"/>
    <property type="match status" value="1"/>
</dbReference>
<dbReference type="eggNOG" id="COG5276">
    <property type="taxonomic scope" value="Bacteria"/>
</dbReference>
<name>A0A0H4X3K7_9BACT</name>
<accession>A0A0H4X3K7</accession>
<keyword evidence="1" id="KW-0449">Lipoprotein</keyword>